<dbReference type="InterPro" id="IPR036236">
    <property type="entry name" value="Znf_C2H2_sf"/>
</dbReference>
<feature type="compositionally biased region" description="Basic and acidic residues" evidence="5">
    <location>
        <begin position="909"/>
        <end position="924"/>
    </location>
</feature>
<dbReference type="SUPFAM" id="SSF57667">
    <property type="entry name" value="beta-beta-alpha zinc fingers"/>
    <property type="match status" value="4"/>
</dbReference>
<keyword evidence="1" id="KW-0479">Metal-binding</keyword>
<feature type="region of interest" description="Disordered" evidence="5">
    <location>
        <begin position="1497"/>
        <end position="1553"/>
    </location>
</feature>
<feature type="compositionally biased region" description="Basic and acidic residues" evidence="5">
    <location>
        <begin position="1714"/>
        <end position="1737"/>
    </location>
</feature>
<feature type="region of interest" description="Disordered" evidence="5">
    <location>
        <begin position="121"/>
        <end position="151"/>
    </location>
</feature>
<feature type="compositionally biased region" description="Low complexity" evidence="5">
    <location>
        <begin position="934"/>
        <end position="950"/>
    </location>
</feature>
<feature type="region of interest" description="Disordered" evidence="5">
    <location>
        <begin position="170"/>
        <end position="208"/>
    </location>
</feature>
<feature type="domain" description="C2H2-type" evidence="6">
    <location>
        <begin position="1634"/>
        <end position="1656"/>
    </location>
</feature>
<dbReference type="VEuPathDB" id="VectorBase:AATE009104"/>
<keyword evidence="2" id="KW-0677">Repeat</keyword>
<feature type="compositionally biased region" description="Basic and acidic residues" evidence="5">
    <location>
        <begin position="1821"/>
        <end position="1832"/>
    </location>
</feature>
<name>A0A182J0N4_ANOAO</name>
<dbReference type="PANTHER" id="PTHR24379:SF121">
    <property type="entry name" value="C2H2-TYPE DOMAIN-CONTAINING PROTEIN"/>
    <property type="match status" value="1"/>
</dbReference>
<feature type="compositionally biased region" description="Low complexity" evidence="5">
    <location>
        <begin position="619"/>
        <end position="636"/>
    </location>
</feature>
<dbReference type="GO" id="GO:0005634">
    <property type="term" value="C:nucleus"/>
    <property type="evidence" value="ECO:0007669"/>
    <property type="project" value="UniProtKB-ARBA"/>
</dbReference>
<evidence type="ECO:0000256" key="1">
    <source>
        <dbReference type="ARBA" id="ARBA00022723"/>
    </source>
</evidence>
<feature type="compositionally biased region" description="Low complexity" evidence="5">
    <location>
        <begin position="1391"/>
        <end position="1408"/>
    </location>
</feature>
<dbReference type="Gene3D" id="3.30.160.60">
    <property type="entry name" value="Classic Zinc Finger"/>
    <property type="match status" value="8"/>
</dbReference>
<keyword evidence="3" id="KW-0863">Zinc-finger</keyword>
<feature type="compositionally biased region" description="Polar residues" evidence="5">
    <location>
        <begin position="1960"/>
        <end position="1974"/>
    </location>
</feature>
<feature type="region of interest" description="Disordered" evidence="5">
    <location>
        <begin position="1101"/>
        <end position="1136"/>
    </location>
</feature>
<feature type="compositionally biased region" description="Polar residues" evidence="5">
    <location>
        <begin position="1516"/>
        <end position="1537"/>
    </location>
</feature>
<dbReference type="EnsemblMetazoa" id="AATE009104-RA">
    <property type="protein sequence ID" value="AATE009104-PA.1"/>
    <property type="gene ID" value="AATE009104"/>
</dbReference>
<feature type="domain" description="C2H2-type" evidence="6">
    <location>
        <begin position="2158"/>
        <end position="2186"/>
    </location>
</feature>
<dbReference type="Pfam" id="PF00096">
    <property type="entry name" value="zf-C2H2"/>
    <property type="match status" value="3"/>
</dbReference>
<evidence type="ECO:0000256" key="2">
    <source>
        <dbReference type="ARBA" id="ARBA00022737"/>
    </source>
</evidence>
<feature type="region of interest" description="Disordered" evidence="5">
    <location>
        <begin position="1039"/>
        <end position="1082"/>
    </location>
</feature>
<keyword evidence="4" id="KW-0862">Zinc</keyword>
<feature type="compositionally biased region" description="Basic and acidic residues" evidence="5">
    <location>
        <begin position="414"/>
        <end position="430"/>
    </location>
</feature>
<organism evidence="7">
    <name type="scientific">Anopheles atroparvus</name>
    <name type="common">European mosquito</name>
    <dbReference type="NCBI Taxonomy" id="41427"/>
    <lineage>
        <taxon>Eukaryota</taxon>
        <taxon>Metazoa</taxon>
        <taxon>Ecdysozoa</taxon>
        <taxon>Arthropoda</taxon>
        <taxon>Hexapoda</taxon>
        <taxon>Insecta</taxon>
        <taxon>Pterygota</taxon>
        <taxon>Neoptera</taxon>
        <taxon>Endopterygota</taxon>
        <taxon>Diptera</taxon>
        <taxon>Nematocera</taxon>
        <taxon>Culicoidea</taxon>
        <taxon>Culicidae</taxon>
        <taxon>Anophelinae</taxon>
        <taxon>Anopheles</taxon>
    </lineage>
</organism>
<feature type="region of interest" description="Disordered" evidence="5">
    <location>
        <begin position="909"/>
        <end position="950"/>
    </location>
</feature>
<feature type="domain" description="C2H2-type" evidence="6">
    <location>
        <begin position="92"/>
        <end position="119"/>
    </location>
</feature>
<feature type="region of interest" description="Disordered" evidence="5">
    <location>
        <begin position="1918"/>
        <end position="1990"/>
    </location>
</feature>
<evidence type="ECO:0000256" key="4">
    <source>
        <dbReference type="ARBA" id="ARBA00022833"/>
    </source>
</evidence>
<dbReference type="InterPro" id="IPR013087">
    <property type="entry name" value="Znf_C2H2_type"/>
</dbReference>
<feature type="domain" description="C2H2-type" evidence="6">
    <location>
        <begin position="887"/>
        <end position="915"/>
    </location>
</feature>
<dbReference type="GO" id="GO:0008270">
    <property type="term" value="F:zinc ion binding"/>
    <property type="evidence" value="ECO:0007669"/>
    <property type="project" value="UniProtKB-KW"/>
</dbReference>
<feature type="domain" description="C2H2-type" evidence="6">
    <location>
        <begin position="1603"/>
        <end position="1631"/>
    </location>
</feature>
<feature type="compositionally biased region" description="Gly residues" evidence="5">
    <location>
        <begin position="194"/>
        <end position="208"/>
    </location>
</feature>
<feature type="region of interest" description="Disordered" evidence="5">
    <location>
        <begin position="1391"/>
        <end position="1418"/>
    </location>
</feature>
<evidence type="ECO:0000256" key="5">
    <source>
        <dbReference type="SAM" id="MobiDB-lite"/>
    </source>
</evidence>
<feature type="compositionally biased region" description="Polar residues" evidence="5">
    <location>
        <begin position="1121"/>
        <end position="1136"/>
    </location>
</feature>
<feature type="domain" description="C2H2-type" evidence="6">
    <location>
        <begin position="2188"/>
        <end position="2216"/>
    </location>
</feature>
<feature type="domain" description="C2H2-type" evidence="6">
    <location>
        <begin position="64"/>
        <end position="91"/>
    </location>
</feature>
<feature type="domain" description="C2H2-type" evidence="6">
    <location>
        <begin position="658"/>
        <end position="685"/>
    </location>
</feature>
<feature type="compositionally biased region" description="Gly residues" evidence="5">
    <location>
        <begin position="374"/>
        <end position="383"/>
    </location>
</feature>
<feature type="compositionally biased region" description="Acidic residues" evidence="5">
    <location>
        <begin position="557"/>
        <end position="566"/>
    </location>
</feature>
<feature type="compositionally biased region" description="Acidic residues" evidence="5">
    <location>
        <begin position="461"/>
        <end position="473"/>
    </location>
</feature>
<dbReference type="SMART" id="SM00451">
    <property type="entry name" value="ZnF_U1"/>
    <property type="match status" value="4"/>
</dbReference>
<feature type="domain" description="C2H2-type" evidence="6">
    <location>
        <begin position="36"/>
        <end position="63"/>
    </location>
</feature>
<feature type="region of interest" description="Disordered" evidence="5">
    <location>
        <begin position="1152"/>
        <end position="1232"/>
    </location>
</feature>
<feature type="region of interest" description="Disordered" evidence="5">
    <location>
        <begin position="1356"/>
        <end position="1379"/>
    </location>
</feature>
<feature type="compositionally biased region" description="Polar residues" evidence="5">
    <location>
        <begin position="121"/>
        <end position="131"/>
    </location>
</feature>
<dbReference type="STRING" id="41427.A0A182J0N4"/>
<feature type="compositionally biased region" description="Gly residues" evidence="5">
    <location>
        <begin position="317"/>
        <end position="331"/>
    </location>
</feature>
<feature type="domain" description="C2H2-type" evidence="6">
    <location>
        <begin position="1276"/>
        <end position="1299"/>
    </location>
</feature>
<feature type="compositionally biased region" description="Low complexity" evidence="5">
    <location>
        <begin position="1041"/>
        <end position="1055"/>
    </location>
</feature>
<feature type="compositionally biased region" description="Polar residues" evidence="5">
    <location>
        <begin position="504"/>
        <end position="522"/>
    </location>
</feature>
<feature type="region of interest" description="Disordered" evidence="5">
    <location>
        <begin position="374"/>
        <end position="649"/>
    </location>
</feature>
<feature type="domain" description="C2H2-type" evidence="6">
    <location>
        <begin position="720"/>
        <end position="748"/>
    </location>
</feature>
<feature type="compositionally biased region" description="Polar residues" evidence="5">
    <location>
        <begin position="1101"/>
        <end position="1111"/>
    </location>
</feature>
<dbReference type="InterPro" id="IPR003604">
    <property type="entry name" value="Matrin/U1-like-C_Znf_C2H2"/>
</dbReference>
<evidence type="ECO:0000259" key="6">
    <source>
        <dbReference type="PROSITE" id="PS50157"/>
    </source>
</evidence>
<feature type="compositionally biased region" description="Basic and acidic residues" evidence="5">
    <location>
        <begin position="385"/>
        <end position="407"/>
    </location>
</feature>
<feature type="region of interest" description="Disordered" evidence="5">
    <location>
        <begin position="317"/>
        <end position="349"/>
    </location>
</feature>
<dbReference type="SMART" id="SM00355">
    <property type="entry name" value="ZnF_C2H2"/>
    <property type="match status" value="23"/>
</dbReference>
<feature type="domain" description="C2H2-type" evidence="6">
    <location>
        <begin position="1887"/>
        <end position="1909"/>
    </location>
</feature>
<evidence type="ECO:0000256" key="3">
    <source>
        <dbReference type="ARBA" id="ARBA00022771"/>
    </source>
</evidence>
<protein>
    <recommendedName>
        <fullName evidence="6">C2H2-type domain-containing protein</fullName>
    </recommendedName>
</protein>
<feature type="compositionally biased region" description="Acidic residues" evidence="5">
    <location>
        <begin position="1796"/>
        <end position="1820"/>
    </location>
</feature>
<dbReference type="PROSITE" id="PS00028">
    <property type="entry name" value="ZINC_FINGER_C2H2_1"/>
    <property type="match status" value="16"/>
</dbReference>
<dbReference type="FunFam" id="3.30.160.60:FF:000446">
    <property type="entry name" value="Zinc finger protein"/>
    <property type="match status" value="2"/>
</dbReference>
<evidence type="ECO:0000313" key="7">
    <source>
        <dbReference type="EnsemblMetazoa" id="AATE009104-PA.1"/>
    </source>
</evidence>
<feature type="compositionally biased region" description="Polar residues" evidence="5">
    <location>
        <begin position="1056"/>
        <end position="1072"/>
    </location>
</feature>
<dbReference type="PROSITE" id="PS50157">
    <property type="entry name" value="ZINC_FINGER_C2H2_2"/>
    <property type="match status" value="12"/>
</dbReference>
<feature type="compositionally biased region" description="Polar residues" evidence="5">
    <location>
        <begin position="1169"/>
        <end position="1178"/>
    </location>
</feature>
<feature type="compositionally biased region" description="Low complexity" evidence="5">
    <location>
        <begin position="1361"/>
        <end position="1379"/>
    </location>
</feature>
<proteinExistence type="predicted"/>
<reference evidence="7" key="1">
    <citation type="submission" date="2022-08" db="UniProtKB">
        <authorList>
            <consortium name="EnsemblMetazoa"/>
        </authorList>
    </citation>
    <scope>IDENTIFICATION</scope>
    <source>
        <strain evidence="7">EBRO</strain>
    </source>
</reference>
<sequence>PTGFRLGLNIFPGKINQIPEVADFRQRKSHTEHMPFKCDYCARLFKHKRSRDRHTKLHTGDRRYRCLHCEAAFSRSDHLKIHMKTHDNQKPFQCTICNRGYNTAAALTSHMQNHKKQLALTGSPNLTYSPRSTTSSLSSGGGSGGGKRAAKFSPYATGDPLLLMGRTSKQLAKAGGSSSGGSTNTANNRTPTPGGIGAGGQGGPIGAGGSQPDLLSCPYCTRTDFPSLEQLGLHVQSMHGHGALGMLAADTPLPYFPSHLRGGGPGVGRRAVTPDASSLSLGPSYPPIPCDFCTMKFPTVPLMFAHLKASHFDRLAGGTGRGAPSDGGGSPSGTVGPSRPPSGYHPLDQLHFNKSILGNTFSSFYGGPFGGSGAATTSSGGGSIKVERRSAGLPGRDENGNEPEEPKVKRRRRVMEDYNREENYNDDEAKVGVSLPNVNEDVMDEEDDVVGGNNHAQETDGNYEDEDEDEEEDVNTRENEEERRMDDATETCGRVKQESHDAMSHTSSARSSPCESVASSTHLPPGHTSGGECSPAEQLTPTDLSQPKMKRLKLEALEDDGGEDEEGRSQSHDVHHRGKRDGHNRRESESKEFPGSLQGPPSMLSSLQQHHSHNHHHSSMVTSSTTQSTGTTQHAQVTQAPSLPPAGAAAPSLPPGAYLCNQCNAALPDFESFRTHLKAHLEQSAAAAMRLSGVDASQRPHQKVEDLHKHLYEGHMQLLYKCTVCGETFETKVQVQVHFAVNHSVEVKLYRCSACAEVCRTERDFRGNAALSLSAFFCQQCGATLSCQAEYEQHTIGHYLVTAVEYRCQAAGSSSACATGKAATFGKVEDLHKHLYEGHMQLLYKCTVQHIRNRHLAAGAVQCMFCRMVCSSELEMHFHLASHARKFKCPACPESFHVEFLLDRHIQTQHSQKETGSEVNRRECTSGNTQPMLGTSVTSSASNSSVNGTNTNVVSSSATVTSTVSTAHSSSTGSSLEYLQLQGQMAAMAAAAAAASTGWPSLYQTANKFYANPLHVDTLSQLKHPQHLLHGFYDTMLGKTQQQHQQQQQQQHQQQNRNNFISEPTTSGSGSKKTPFVGDIPSGSSKVSDTLLGLGYGGTSATAQAQRPVNGTGSGLYSPESAATNRTTANPGNVASSKLYSPIAMIQRYGENGPLGSTGAERVGPTASAVESPTTATGPSMLPHPTIAGLSGQHPPEQAGRKPNAPSSAGGKHSERPSGGGPGGAAPTASAGPQLTPGASSCCYSCGICERTDFSTESEVQTHRKIVHNLKTGVSLRCAYCNGDFRSRNELENHMKIAHNTGGGKHKCLICDEIFPSPAVLAEHKLSHCKVGASGRCSHCSLPLPDVHTFKQHLPAHQVPASSSGASTSGGSSAGSTAGTTNSVATAAANLGSSGGSSSATTTANANGTGAGNTSGGITEQDRFPQQCICCRQTLNSEFEISLHAKFHTKSPDTNERTCALCLDPLPSQPESATKICDPCLKRHNFPSKLLSMNFLKPPHQSASNSTAPSDGHSVQLGSQPTSNVHGFGSNGASNHGQAAGETRQPSREKHVPFEQSGVIPADGTPSASIVQCNLCKKSLTSTQKLQEHLIDHTFAGCEERGYVCYLCSAVFTSSAGLQAHLPLAHSNTTAKPYDCERCGVAYFFRAELEHHLIDHELGPMTQRGCDEWPRSASDDDYSSLRAGGAIKQEQSEDEQDRSLPPSDTPPTFVEEQDGTHKDEDPSVEERSLGEERHLDDPTQDGSRFAEGERDEVDANTEANRNGLTMGKERTESDGEQTGGPREQSQDGQENVPVEENAEEVEEEEDEDDDDDDDEEEEYIEVEHTTVDDRGNKSCSPKLHVNGEQEECIGMTAVAASASANLPVVTAADCSHHLKIHMKTHDNQKPFECTICNRGYNTARSLTNHMQNHKQQLLLTRSPNLTYSPRSTTSSLSSGGGSGGGKFSPYATGNPRIQEAESGRSLSGGSTKTNNNRMPTPEAGKREGGGVESGSLEQLDIGLLPADNAFPAPCSYREETFRDETIVAGSPQNENMFTCYKCHVALPDFESLWTHLRRADCEQSNAAAICPFGADASVVGNGGSGNAALSLSAFLCQQCGATSSCQAEYEQHTIAHYLVTAVEYRCQAAGSSSACATGKAATFGKVEDLHKHLYEGHMQLLYKCTVCGETFETKEQVQGHFAVNHSVEVRLYRCSACAEVFHTERDFRQHFRNRHLAAAAQRLDFPSHQLVHEDPALDEYAVYAVEATVADVETTFCGH</sequence>
<dbReference type="FunFam" id="3.30.160.60:FF:000483">
    <property type="entry name" value="Zinc finger protein 423"/>
    <property type="match status" value="1"/>
</dbReference>
<dbReference type="PANTHER" id="PTHR24379">
    <property type="entry name" value="KRAB AND ZINC FINGER DOMAIN-CONTAINING"/>
    <property type="match status" value="1"/>
</dbReference>
<accession>A0A182J0N4</accession>
<feature type="compositionally biased region" description="Basic and acidic residues" evidence="5">
    <location>
        <begin position="474"/>
        <end position="503"/>
    </location>
</feature>
<feature type="region of interest" description="Disordered" evidence="5">
    <location>
        <begin position="1687"/>
        <end position="1835"/>
    </location>
</feature>
<dbReference type="GO" id="GO:0003676">
    <property type="term" value="F:nucleic acid binding"/>
    <property type="evidence" value="ECO:0007669"/>
    <property type="project" value="InterPro"/>
</dbReference>
<feature type="compositionally biased region" description="Basic residues" evidence="5">
    <location>
        <begin position="574"/>
        <end position="583"/>
    </location>
</feature>